<sequence length="82" mass="9297">MTQYKDATYYWYLYTADGYPTLPPVRKGYIGHADSFSNGRVTVSINDLREGNYVFTYYLNDSLKTSSVGVSVGTTKTYVLKN</sequence>
<reference evidence="1 2" key="1">
    <citation type="submission" date="2021-03" db="EMBL/GenBank/DDBJ databases">
        <title>Fibrella sp. HMF5405 genome sequencing and assembly.</title>
        <authorList>
            <person name="Kang H."/>
            <person name="Kim H."/>
            <person name="Bae S."/>
            <person name="Joh K."/>
        </authorList>
    </citation>
    <scope>NUCLEOTIDE SEQUENCE [LARGE SCALE GENOMIC DNA]</scope>
    <source>
        <strain evidence="1 2">HMF5405</strain>
    </source>
</reference>
<organism evidence="1 2">
    <name type="scientific">Fibrella forsythiae</name>
    <dbReference type="NCBI Taxonomy" id="2817061"/>
    <lineage>
        <taxon>Bacteria</taxon>
        <taxon>Pseudomonadati</taxon>
        <taxon>Bacteroidota</taxon>
        <taxon>Cytophagia</taxon>
        <taxon>Cytophagales</taxon>
        <taxon>Spirosomataceae</taxon>
        <taxon>Fibrella</taxon>
    </lineage>
</organism>
<accession>A0ABS3JPC7</accession>
<evidence type="ECO:0000313" key="1">
    <source>
        <dbReference type="EMBL" id="MBO0951855.1"/>
    </source>
</evidence>
<proteinExistence type="predicted"/>
<keyword evidence="2" id="KW-1185">Reference proteome</keyword>
<dbReference type="EMBL" id="JAFMYW010000009">
    <property type="protein sequence ID" value="MBO0951855.1"/>
    <property type="molecule type" value="Genomic_DNA"/>
</dbReference>
<protein>
    <submittedName>
        <fullName evidence="1">Uncharacterized protein</fullName>
    </submittedName>
</protein>
<comment type="caution">
    <text evidence="1">The sequence shown here is derived from an EMBL/GenBank/DDBJ whole genome shotgun (WGS) entry which is preliminary data.</text>
</comment>
<gene>
    <name evidence="1" type="ORF">J2I46_24945</name>
</gene>
<dbReference type="RefSeq" id="WP_207331808.1">
    <property type="nucleotide sequence ID" value="NZ_JAFMYW010000009.1"/>
</dbReference>
<name>A0ABS3JPC7_9BACT</name>
<dbReference type="Proteomes" id="UP000664628">
    <property type="component" value="Unassembled WGS sequence"/>
</dbReference>
<evidence type="ECO:0000313" key="2">
    <source>
        <dbReference type="Proteomes" id="UP000664628"/>
    </source>
</evidence>